<dbReference type="InterPro" id="IPR011707">
    <property type="entry name" value="Cu-oxidase-like_N"/>
</dbReference>
<dbReference type="PROSITE" id="PS00080">
    <property type="entry name" value="MULTICOPPER_OXIDASE2"/>
    <property type="match status" value="1"/>
</dbReference>
<keyword evidence="4" id="KW-0472">Membrane</keyword>
<organism evidence="7 8">
    <name type="scientific">Paenibacillus sedimenti</name>
    <dbReference type="NCBI Taxonomy" id="2770274"/>
    <lineage>
        <taxon>Bacteria</taxon>
        <taxon>Bacillati</taxon>
        <taxon>Bacillota</taxon>
        <taxon>Bacilli</taxon>
        <taxon>Bacillales</taxon>
        <taxon>Paenibacillaceae</taxon>
        <taxon>Paenibacillus</taxon>
    </lineage>
</organism>
<dbReference type="AlphaFoldDB" id="A0A926KUB7"/>
<dbReference type="SUPFAM" id="SSF49503">
    <property type="entry name" value="Cupredoxins"/>
    <property type="match status" value="3"/>
</dbReference>
<sequence length="768" mass="84644">MHPQLKSRCPLSLKTVCSVRHRSYNEGIDFLGGFILYTVFVQIELVLLLFLCIFSWIAGVKASRLLYSRNRERMHRKASKLLFWSWFLAVPAAAIGGVAFWMQQSFDPLFWQDRLFIHAPLVLLPIAGIWLMAVPKLWKLRKMTGSQADPADIEASSLDASVYQKAAEPGLVVPFQIMALGALTALYFALVPPIPFQWIAIAVPAALFLAASAGLWWRHALRCKQIGKLEVYTVPALWKRALTMTGVLAVCAAAIAFLIDYGMKNSHLPAELNMASGVAEYGNGTSTADMSTHQHHMSVGGMNTTTGSKAKLVSVTDLTGPRTGTPDRQFTLTAQKQTVQLSSGKMVDAWTYNGQIPGTELRMKEGELVEVTLVNQDIEQGVTLHWHGLDVPNAEDGVAGATQNAVMPGETYTYRFRAEQVGTFWYHSHQVSQEAVNKGLFGALIVEPKEPKVSAPVQAERQAEQGQPAQSVQPARLQEKDITVLTHVWKNAGFALGASDTVERMTIAPGTPVRMRLINTDDWVTQKYTLVGTHFEVAAIDGTSLNKPDVLANTHLELTTGGRYDITFVMPEHPVFLSVGGKQDLGVFMTPDGQGDIPVIPATVPFNALHYGQKAATPFDENSKFTREFTMILDNKLGFYNGNFDFLYTLNGEVFPNTPMFMVKEGDLVKTTIVNRGSVEHPMHLHGHHVLVLSHNGKPSTGTPWWSDTLDVRPGDTYEVAFIANNPGLWMDHCHNLTHAAAGMTMHLMYEGITTPFSVGSSTHNHPE</sequence>
<evidence type="ECO:0000256" key="3">
    <source>
        <dbReference type="SAM" id="MobiDB-lite"/>
    </source>
</evidence>
<keyword evidence="4" id="KW-0812">Transmembrane</keyword>
<dbReference type="InterPro" id="IPR008972">
    <property type="entry name" value="Cupredoxin"/>
</dbReference>
<feature type="compositionally biased region" description="Polar residues" evidence="3">
    <location>
        <begin position="464"/>
        <end position="473"/>
    </location>
</feature>
<dbReference type="Pfam" id="PF07732">
    <property type="entry name" value="Cu-oxidase_3"/>
    <property type="match status" value="1"/>
</dbReference>
<feature type="transmembrane region" description="Helical" evidence="4">
    <location>
        <begin position="81"/>
        <end position="103"/>
    </location>
</feature>
<evidence type="ECO:0000259" key="6">
    <source>
        <dbReference type="Pfam" id="PF07732"/>
    </source>
</evidence>
<feature type="transmembrane region" description="Helical" evidence="4">
    <location>
        <begin position="34"/>
        <end position="60"/>
    </location>
</feature>
<gene>
    <name evidence="7" type="ORF">ICC18_18590</name>
</gene>
<dbReference type="Gene3D" id="2.60.40.420">
    <property type="entry name" value="Cupredoxins - blue copper proteins"/>
    <property type="match status" value="3"/>
</dbReference>
<feature type="transmembrane region" description="Helical" evidence="4">
    <location>
        <begin position="171"/>
        <end position="190"/>
    </location>
</feature>
<keyword evidence="1" id="KW-0479">Metal-binding</keyword>
<keyword evidence="4" id="KW-1133">Transmembrane helix</keyword>
<keyword evidence="8" id="KW-1185">Reference proteome</keyword>
<dbReference type="Pfam" id="PF07731">
    <property type="entry name" value="Cu-oxidase_2"/>
    <property type="match status" value="1"/>
</dbReference>
<evidence type="ECO:0000259" key="5">
    <source>
        <dbReference type="Pfam" id="PF07731"/>
    </source>
</evidence>
<dbReference type="InterPro" id="IPR002355">
    <property type="entry name" value="Cu_oxidase_Cu_BS"/>
</dbReference>
<reference evidence="7" key="1">
    <citation type="submission" date="2020-09" db="EMBL/GenBank/DDBJ databases">
        <title>Draft Genome Sequence of Paenibacillus sp. WST5.</title>
        <authorList>
            <person name="Bao Z."/>
        </authorList>
    </citation>
    <scope>NUCLEOTIDE SEQUENCE</scope>
    <source>
        <strain evidence="7">WST5</strain>
    </source>
</reference>
<evidence type="ECO:0000256" key="2">
    <source>
        <dbReference type="ARBA" id="ARBA00023002"/>
    </source>
</evidence>
<feature type="transmembrane region" description="Helical" evidence="4">
    <location>
        <begin position="237"/>
        <end position="259"/>
    </location>
</feature>
<keyword evidence="2" id="KW-0560">Oxidoreductase</keyword>
<dbReference type="Proteomes" id="UP000650466">
    <property type="component" value="Unassembled WGS sequence"/>
</dbReference>
<dbReference type="InterPro" id="IPR011706">
    <property type="entry name" value="Cu-oxidase_C"/>
</dbReference>
<dbReference type="GO" id="GO:0016491">
    <property type="term" value="F:oxidoreductase activity"/>
    <property type="evidence" value="ECO:0007669"/>
    <property type="project" value="UniProtKB-KW"/>
</dbReference>
<feature type="region of interest" description="Disordered" evidence="3">
    <location>
        <begin position="455"/>
        <end position="475"/>
    </location>
</feature>
<comment type="caution">
    <text evidence="7">The sequence shown here is derived from an EMBL/GenBank/DDBJ whole genome shotgun (WGS) entry which is preliminary data.</text>
</comment>
<evidence type="ECO:0000313" key="7">
    <source>
        <dbReference type="EMBL" id="MBD0382130.1"/>
    </source>
</evidence>
<dbReference type="InterPro" id="IPR045087">
    <property type="entry name" value="Cu-oxidase_fam"/>
</dbReference>
<dbReference type="CDD" id="cd04202">
    <property type="entry name" value="CuRO_D2_2dMcoN_like"/>
    <property type="match status" value="1"/>
</dbReference>
<accession>A0A926KUB7</accession>
<name>A0A926KUB7_9BACL</name>
<feature type="transmembrane region" description="Helical" evidence="4">
    <location>
        <begin position="196"/>
        <end position="217"/>
    </location>
</feature>
<evidence type="ECO:0000256" key="1">
    <source>
        <dbReference type="ARBA" id="ARBA00022723"/>
    </source>
</evidence>
<proteinExistence type="predicted"/>
<protein>
    <submittedName>
        <fullName evidence="7">Multicopper oxidase domain-containing protein</fullName>
    </submittedName>
</protein>
<feature type="domain" description="Plastocyanin-like" evidence="5">
    <location>
        <begin position="646"/>
        <end position="749"/>
    </location>
</feature>
<evidence type="ECO:0000256" key="4">
    <source>
        <dbReference type="SAM" id="Phobius"/>
    </source>
</evidence>
<dbReference type="GO" id="GO:0005507">
    <property type="term" value="F:copper ion binding"/>
    <property type="evidence" value="ECO:0007669"/>
    <property type="project" value="InterPro"/>
</dbReference>
<dbReference type="CDD" id="cd13861">
    <property type="entry name" value="CuRO_1_CumA_like"/>
    <property type="match status" value="1"/>
</dbReference>
<feature type="domain" description="Plastocyanin-like" evidence="6">
    <location>
        <begin position="334"/>
        <end position="450"/>
    </location>
</feature>
<dbReference type="PANTHER" id="PTHR11709">
    <property type="entry name" value="MULTI-COPPER OXIDASE"/>
    <property type="match status" value="1"/>
</dbReference>
<evidence type="ECO:0000313" key="8">
    <source>
        <dbReference type="Proteomes" id="UP000650466"/>
    </source>
</evidence>
<dbReference type="EMBL" id="JACVVD010000006">
    <property type="protein sequence ID" value="MBD0382130.1"/>
    <property type="molecule type" value="Genomic_DNA"/>
</dbReference>
<feature type="transmembrane region" description="Helical" evidence="4">
    <location>
        <begin position="115"/>
        <end position="134"/>
    </location>
</feature>